<feature type="transmembrane region" description="Helical" evidence="6">
    <location>
        <begin position="278"/>
        <end position="298"/>
    </location>
</feature>
<evidence type="ECO:0000313" key="8">
    <source>
        <dbReference type="Proteomes" id="UP000647416"/>
    </source>
</evidence>
<protein>
    <submittedName>
        <fullName evidence="7">ABC transporter permease</fullName>
    </submittedName>
</protein>
<feature type="transmembrane region" description="Helical" evidence="6">
    <location>
        <begin position="36"/>
        <end position="53"/>
    </location>
</feature>
<dbReference type="EMBL" id="JACRTE010000002">
    <property type="protein sequence ID" value="MBC8595685.1"/>
    <property type="molecule type" value="Genomic_DNA"/>
</dbReference>
<evidence type="ECO:0000256" key="5">
    <source>
        <dbReference type="ARBA" id="ARBA00023136"/>
    </source>
</evidence>
<keyword evidence="8" id="KW-1185">Reference proteome</keyword>
<feature type="transmembrane region" description="Helical" evidence="6">
    <location>
        <begin position="228"/>
        <end position="247"/>
    </location>
</feature>
<feature type="transmembrane region" description="Helical" evidence="6">
    <location>
        <begin position="59"/>
        <end position="80"/>
    </location>
</feature>
<keyword evidence="2" id="KW-1003">Cell membrane</keyword>
<dbReference type="AlphaFoldDB" id="A0A926F826"/>
<dbReference type="PANTHER" id="PTHR43370:SF2">
    <property type="entry name" value="ABC TRANSPORTER PERMEASE PROTEIN"/>
    <property type="match status" value="1"/>
</dbReference>
<dbReference type="CDD" id="cd06580">
    <property type="entry name" value="TM_PBP1_transp_TpRbsC_like"/>
    <property type="match status" value="1"/>
</dbReference>
<comment type="subcellular location">
    <subcellularLocation>
        <location evidence="1">Cell membrane</location>
        <topology evidence="1">Multi-pass membrane protein</topology>
    </subcellularLocation>
</comment>
<sequence length="322" mass="34332">MNTFLNFLFASVKAGTPLLFGTTGEIVTEKAGNTNLGVEGMMFMGAFMGFFVACYSDSLILALLAAFALGVFGALIYAYITVSLRANQVVTGLALTIFGSGLANFFGQLMIANYKTANGGAIPKLSERMTAILAEKPIPLLSQIPFAGKVLFSHNILVYLAVIIAVLCRFYMKRTRLGLDMRAVGENAAAADASGINVTKVKYINILLGGGICGLGGAYISLIDGGGVWNNNCVSGKGWIAVALVIFAAWKPTMAILGSLVFGAFTVLQFYVPKNVIAIPNAFYTMLPYLITAIVLVVTSMRKSNKVMQPKGCGVNYFRESR</sequence>
<reference evidence="7" key="1">
    <citation type="submission" date="2020-08" db="EMBL/GenBank/DDBJ databases">
        <title>Genome public.</title>
        <authorList>
            <person name="Liu C."/>
            <person name="Sun Q."/>
        </authorList>
    </citation>
    <scope>NUCLEOTIDE SEQUENCE</scope>
    <source>
        <strain evidence="7">NSJ-50</strain>
    </source>
</reference>
<proteinExistence type="predicted"/>
<feature type="transmembrane region" description="Helical" evidence="6">
    <location>
        <begin position="92"/>
        <end position="111"/>
    </location>
</feature>
<dbReference type="Pfam" id="PF02653">
    <property type="entry name" value="BPD_transp_2"/>
    <property type="match status" value="1"/>
</dbReference>
<accession>A0A926F826</accession>
<feature type="transmembrane region" description="Helical" evidence="6">
    <location>
        <begin position="151"/>
        <end position="172"/>
    </location>
</feature>
<dbReference type="GO" id="GO:0022857">
    <property type="term" value="F:transmembrane transporter activity"/>
    <property type="evidence" value="ECO:0007669"/>
    <property type="project" value="InterPro"/>
</dbReference>
<dbReference type="RefSeq" id="WP_262431334.1">
    <property type="nucleotide sequence ID" value="NZ_JACRTE010000002.1"/>
</dbReference>
<keyword evidence="3 6" id="KW-0812">Transmembrane</keyword>
<feature type="transmembrane region" description="Helical" evidence="6">
    <location>
        <begin position="203"/>
        <end position="222"/>
    </location>
</feature>
<evidence type="ECO:0000256" key="3">
    <source>
        <dbReference type="ARBA" id="ARBA00022692"/>
    </source>
</evidence>
<feature type="transmembrane region" description="Helical" evidence="6">
    <location>
        <begin position="254"/>
        <end position="272"/>
    </location>
</feature>
<dbReference type="GO" id="GO:0005886">
    <property type="term" value="C:plasma membrane"/>
    <property type="evidence" value="ECO:0007669"/>
    <property type="project" value="UniProtKB-SubCell"/>
</dbReference>
<dbReference type="Proteomes" id="UP000647416">
    <property type="component" value="Unassembled WGS sequence"/>
</dbReference>
<evidence type="ECO:0000256" key="1">
    <source>
        <dbReference type="ARBA" id="ARBA00004651"/>
    </source>
</evidence>
<dbReference type="InterPro" id="IPR001851">
    <property type="entry name" value="ABC_transp_permease"/>
</dbReference>
<gene>
    <name evidence="7" type="ORF">H8706_02205</name>
</gene>
<evidence type="ECO:0000256" key="6">
    <source>
        <dbReference type="SAM" id="Phobius"/>
    </source>
</evidence>
<comment type="caution">
    <text evidence="7">The sequence shown here is derived from an EMBL/GenBank/DDBJ whole genome shotgun (WGS) entry which is preliminary data.</text>
</comment>
<organism evidence="7 8">
    <name type="scientific">Qingrenia yutianensis</name>
    <dbReference type="NCBI Taxonomy" id="2763676"/>
    <lineage>
        <taxon>Bacteria</taxon>
        <taxon>Bacillati</taxon>
        <taxon>Bacillota</taxon>
        <taxon>Clostridia</taxon>
        <taxon>Eubacteriales</taxon>
        <taxon>Oscillospiraceae</taxon>
        <taxon>Qingrenia</taxon>
    </lineage>
</organism>
<keyword evidence="5 6" id="KW-0472">Membrane</keyword>
<dbReference type="PANTHER" id="PTHR43370">
    <property type="entry name" value="SUGAR ABC TRANSPORTER INTEGRAL MEMBRANE PROTEIN-RELATED"/>
    <property type="match status" value="1"/>
</dbReference>
<evidence type="ECO:0000256" key="2">
    <source>
        <dbReference type="ARBA" id="ARBA00022475"/>
    </source>
</evidence>
<name>A0A926F826_9FIRM</name>
<evidence type="ECO:0000313" key="7">
    <source>
        <dbReference type="EMBL" id="MBC8595685.1"/>
    </source>
</evidence>
<keyword evidence="4 6" id="KW-1133">Transmembrane helix</keyword>
<evidence type="ECO:0000256" key="4">
    <source>
        <dbReference type="ARBA" id="ARBA00022989"/>
    </source>
</evidence>